<keyword evidence="5" id="KW-0808">Transferase</keyword>
<feature type="compositionally biased region" description="Polar residues" evidence="9">
    <location>
        <begin position="1126"/>
        <end position="1142"/>
    </location>
</feature>
<evidence type="ECO:0000256" key="7">
    <source>
        <dbReference type="ARBA" id="ARBA00022842"/>
    </source>
</evidence>
<dbReference type="GO" id="GO:1990817">
    <property type="term" value="F:poly(A) RNA polymerase activity"/>
    <property type="evidence" value="ECO:0007669"/>
    <property type="project" value="UniProtKB-EC"/>
</dbReference>
<feature type="compositionally biased region" description="Polar residues" evidence="9">
    <location>
        <begin position="970"/>
        <end position="984"/>
    </location>
</feature>
<feature type="compositionally biased region" description="Polar residues" evidence="9">
    <location>
        <begin position="1203"/>
        <end position="1223"/>
    </location>
</feature>
<evidence type="ECO:0000256" key="1">
    <source>
        <dbReference type="ARBA" id="ARBA00001936"/>
    </source>
</evidence>
<dbReference type="EC" id="2.7.7.19" evidence="4"/>
<evidence type="ECO:0000259" key="10">
    <source>
        <dbReference type="Pfam" id="PF03828"/>
    </source>
</evidence>
<evidence type="ECO:0000256" key="4">
    <source>
        <dbReference type="ARBA" id="ARBA00012388"/>
    </source>
</evidence>
<comment type="cofactor">
    <cofactor evidence="1">
        <name>Mn(2+)</name>
        <dbReference type="ChEBI" id="CHEBI:29035"/>
    </cofactor>
</comment>
<proteinExistence type="inferred from homology"/>
<feature type="region of interest" description="Disordered" evidence="9">
    <location>
        <begin position="82"/>
        <end position="223"/>
    </location>
</feature>
<feature type="compositionally biased region" description="Polar residues" evidence="9">
    <location>
        <begin position="128"/>
        <end position="140"/>
    </location>
</feature>
<comment type="similarity">
    <text evidence="3">Belongs to the DNA polymerase type-B-like family.</text>
</comment>
<feature type="coiled-coil region" evidence="8">
    <location>
        <begin position="683"/>
        <end position="710"/>
    </location>
</feature>
<feature type="region of interest" description="Disordered" evidence="9">
    <location>
        <begin position="956"/>
        <end position="1033"/>
    </location>
</feature>
<keyword evidence="7" id="KW-0460">Magnesium</keyword>
<feature type="region of interest" description="Disordered" evidence="9">
    <location>
        <begin position="602"/>
        <end position="672"/>
    </location>
</feature>
<organism evidence="12 13">
    <name type="scientific">Lophiotrema nucula</name>
    <dbReference type="NCBI Taxonomy" id="690887"/>
    <lineage>
        <taxon>Eukaryota</taxon>
        <taxon>Fungi</taxon>
        <taxon>Dikarya</taxon>
        <taxon>Ascomycota</taxon>
        <taxon>Pezizomycotina</taxon>
        <taxon>Dothideomycetes</taxon>
        <taxon>Pleosporomycetidae</taxon>
        <taxon>Pleosporales</taxon>
        <taxon>Lophiotremataceae</taxon>
        <taxon>Lophiotrema</taxon>
    </lineage>
</organism>
<feature type="compositionally biased region" description="Polar residues" evidence="9">
    <location>
        <begin position="738"/>
        <end position="752"/>
    </location>
</feature>
<gene>
    <name evidence="12" type="ORF">BDV96DRAFT_654249</name>
</gene>
<evidence type="ECO:0000256" key="6">
    <source>
        <dbReference type="ARBA" id="ARBA00022723"/>
    </source>
</evidence>
<feature type="compositionally biased region" description="Polar residues" evidence="9">
    <location>
        <begin position="166"/>
        <end position="195"/>
    </location>
</feature>
<keyword evidence="8" id="KW-0175">Coiled coil</keyword>
<evidence type="ECO:0000256" key="3">
    <source>
        <dbReference type="ARBA" id="ARBA00008593"/>
    </source>
</evidence>
<dbReference type="Proteomes" id="UP000799770">
    <property type="component" value="Unassembled WGS sequence"/>
</dbReference>
<feature type="compositionally biased region" description="Low complexity" evidence="9">
    <location>
        <begin position="1231"/>
        <end position="1254"/>
    </location>
</feature>
<feature type="region of interest" description="Disordered" evidence="9">
    <location>
        <begin position="1125"/>
        <end position="1290"/>
    </location>
</feature>
<comment type="cofactor">
    <cofactor evidence="2">
        <name>Mg(2+)</name>
        <dbReference type="ChEBI" id="CHEBI:18420"/>
    </cofactor>
</comment>
<feature type="domain" description="PAP-associated" evidence="10">
    <location>
        <begin position="490"/>
        <end position="550"/>
    </location>
</feature>
<accession>A0A6A5YIN6</accession>
<dbReference type="EMBL" id="ML977358">
    <property type="protein sequence ID" value="KAF2106915.1"/>
    <property type="molecule type" value="Genomic_DNA"/>
</dbReference>
<feature type="domain" description="Poly(A) RNA polymerase mitochondrial-like central palm" evidence="11">
    <location>
        <begin position="265"/>
        <end position="397"/>
    </location>
</feature>
<dbReference type="OrthoDB" id="2274644at2759"/>
<reference evidence="12" key="1">
    <citation type="journal article" date="2020" name="Stud. Mycol.">
        <title>101 Dothideomycetes genomes: a test case for predicting lifestyles and emergence of pathogens.</title>
        <authorList>
            <person name="Haridas S."/>
            <person name="Albert R."/>
            <person name="Binder M."/>
            <person name="Bloem J."/>
            <person name="Labutti K."/>
            <person name="Salamov A."/>
            <person name="Andreopoulos B."/>
            <person name="Baker S."/>
            <person name="Barry K."/>
            <person name="Bills G."/>
            <person name="Bluhm B."/>
            <person name="Cannon C."/>
            <person name="Castanera R."/>
            <person name="Culley D."/>
            <person name="Daum C."/>
            <person name="Ezra D."/>
            <person name="Gonzalez J."/>
            <person name="Henrissat B."/>
            <person name="Kuo A."/>
            <person name="Liang C."/>
            <person name="Lipzen A."/>
            <person name="Lutzoni F."/>
            <person name="Magnuson J."/>
            <person name="Mondo S."/>
            <person name="Nolan M."/>
            <person name="Ohm R."/>
            <person name="Pangilinan J."/>
            <person name="Park H.-J."/>
            <person name="Ramirez L."/>
            <person name="Alfaro M."/>
            <person name="Sun H."/>
            <person name="Tritt A."/>
            <person name="Yoshinaga Y."/>
            <person name="Zwiers L.-H."/>
            <person name="Turgeon B."/>
            <person name="Goodwin S."/>
            <person name="Spatafora J."/>
            <person name="Crous P."/>
            <person name="Grigoriev I."/>
        </authorList>
    </citation>
    <scope>NUCLEOTIDE SEQUENCE</scope>
    <source>
        <strain evidence="12">CBS 627.86</strain>
    </source>
</reference>
<evidence type="ECO:0000259" key="11">
    <source>
        <dbReference type="Pfam" id="PF22600"/>
    </source>
</evidence>
<feature type="region of interest" description="Disordered" evidence="9">
    <location>
        <begin position="785"/>
        <end position="846"/>
    </location>
</feature>
<feature type="compositionally biased region" description="Polar residues" evidence="9">
    <location>
        <begin position="1184"/>
        <end position="1194"/>
    </location>
</feature>
<dbReference type="SUPFAM" id="SSF81631">
    <property type="entry name" value="PAP/OAS1 substrate-binding domain"/>
    <property type="match status" value="1"/>
</dbReference>
<dbReference type="SUPFAM" id="SSF81301">
    <property type="entry name" value="Nucleotidyltransferase"/>
    <property type="match status" value="1"/>
</dbReference>
<dbReference type="InterPro" id="IPR043519">
    <property type="entry name" value="NT_sf"/>
</dbReference>
<dbReference type="CDD" id="cd05402">
    <property type="entry name" value="NT_PAP_TUTase"/>
    <property type="match status" value="1"/>
</dbReference>
<keyword evidence="6" id="KW-0479">Metal-binding</keyword>
<feature type="compositionally biased region" description="Polar residues" evidence="9">
    <location>
        <begin position="821"/>
        <end position="846"/>
    </location>
</feature>
<protein>
    <recommendedName>
        <fullName evidence="4">polynucleotide adenylyltransferase</fullName>
        <ecNumber evidence="4">2.7.7.19</ecNumber>
    </recommendedName>
</protein>
<sequence length="1290" mass="141640">MGDYGTYDREPRYLYLEHPSAIHSSHGQIGVRATPLGQIPATLSLGRSHLRSLRHLEQPPTVVLLHPLQLARVEGLEGLRPSLNPTLLAPPTVKVSQYQSRPAVKSSTSSTTDASRGLTHGNKRALNGVQSSASSMTPNGAHNMGRRQEGGTGGNLPSFPRGQRPSIVSQHSNSVPSTPVQSARQFESRSRSPSPNGGLGSHSPRSVSSEANGSMPSLRNPSHKCKYETSAAFGRRRIPYISSDILEKAKEEPKKTLDPHEDDKLSGDMRELYDRLEPTKESKRRRADFVTKLERILHSEWPGNEFRVHVFGSSGNDLYTNDSDVDICIQTTYKRLEEMHMLAEALDKHGMERVVCVSQAKVRIVKIWDPELELACDMNVNNTLALENTRMIKTYVQIDDRVRLLAMIVKHWTKQRILNDAALGGTISSYTWICMILNFLQTRDPPILPSLHKLGSQYRQAKDLPGVPSNITFADDLEKLKGYGDKNKESVGQLLFHFFRRYGHEIDYEKNVISIREGRLITREEKRWHRMGLKKEGANRLCVEEPFNTERNLGNSADDFAWRGIHLEIRRAFDLLADNQQLDKACEQYEYPLEEKTVFKKPAQTSKPVTLTHSVPSSTRGGRGGSSHRGGRGNFNQRNNHSNGRRASSGATFAPNRPFLNSPPIGTASGQEYIPRGLNEQLHDQLYQQYQLLEMQSNSLRAQLAAQQRAQQAHQVHAAAQMHAQAVAQAQAAAGVRNPNSTSATGSPQKSPYINGGRCSPRLSEIGVAPGTGLPPGFLYQYPGFFDPAQSSSSQDGSPRTNPSSPSLTNSVPGLRRQVHRVSNASDTGSIRSQSQPARGIPQQTLIQGYPPIPYYDPAAFSSYPIARSTQEIPASQAPSEAPYSPPMSGYADTVTSSDNGTPKEYVGYYVADPSQTRSQLQDYTVQQIPSYNEVQRRKRVSPEITQPLLNTALRRVSRSPSPLGGHVRSYSTSVTPPLGTPSQARKDSKQAPMDNGPVIVNGSYPNQAREAPSSGISGSATRNRSETVDALPSGEAANSLGIYVNPADQYRLNSLEQQQQQVFEEIQRQKAAQFMQASIANGSMSNTSPVDSNSLSKVPSGGKQPFPSLPESWMSYERVNGVNGDKSNQSTEVSPIKTQAPQWRAPMYTNGLSPLDTLNAPRAPPQEIKSAGLPLLSPVFETRTPSPTVNRQPEPSKLINGVKNQTKENQQQARRASHTPATGNKGGNHQKGNGQSHDGNNKASPASSNSPGSWQTNSKRRKKQNKAKQSESKPAGEPLPLNAADRKGG</sequence>
<feature type="compositionally biased region" description="Polar residues" evidence="9">
    <location>
        <begin position="94"/>
        <end position="114"/>
    </location>
</feature>
<dbReference type="GO" id="GO:0046872">
    <property type="term" value="F:metal ion binding"/>
    <property type="evidence" value="ECO:0007669"/>
    <property type="project" value="UniProtKB-KW"/>
</dbReference>
<dbReference type="Pfam" id="PF03828">
    <property type="entry name" value="PAP_assoc"/>
    <property type="match status" value="1"/>
</dbReference>
<feature type="compositionally biased region" description="Polar residues" evidence="9">
    <location>
        <begin position="641"/>
        <end position="651"/>
    </location>
</feature>
<evidence type="ECO:0000313" key="12">
    <source>
        <dbReference type="EMBL" id="KAF2106915.1"/>
    </source>
</evidence>
<dbReference type="Gene3D" id="1.10.1410.10">
    <property type="match status" value="1"/>
</dbReference>
<evidence type="ECO:0000313" key="13">
    <source>
        <dbReference type="Proteomes" id="UP000799770"/>
    </source>
</evidence>
<feature type="compositionally biased region" description="Polar residues" evidence="9">
    <location>
        <begin position="203"/>
        <end position="220"/>
    </location>
</feature>
<feature type="region of interest" description="Disordered" evidence="9">
    <location>
        <begin position="872"/>
        <end position="900"/>
    </location>
</feature>
<feature type="region of interest" description="Disordered" evidence="9">
    <location>
        <begin position="731"/>
        <end position="758"/>
    </location>
</feature>
<dbReference type="GO" id="GO:0010605">
    <property type="term" value="P:negative regulation of macromolecule metabolic process"/>
    <property type="evidence" value="ECO:0007669"/>
    <property type="project" value="UniProtKB-ARBA"/>
</dbReference>
<name>A0A6A5YIN6_9PLEO</name>
<dbReference type="InterPro" id="IPR002058">
    <property type="entry name" value="PAP_assoc"/>
</dbReference>
<dbReference type="InterPro" id="IPR054708">
    <property type="entry name" value="MTPAP-like_central"/>
</dbReference>
<feature type="region of interest" description="Disordered" evidence="9">
    <location>
        <begin position="1083"/>
        <end position="1110"/>
    </location>
</feature>
<feature type="compositionally biased region" description="Polar residues" evidence="9">
    <location>
        <begin position="603"/>
        <end position="616"/>
    </location>
</feature>
<dbReference type="PANTHER" id="PTHR12271:SF113">
    <property type="entry name" value="POLY(A) RNA POLYMERASE CID11"/>
    <property type="match status" value="1"/>
</dbReference>
<dbReference type="PANTHER" id="PTHR12271">
    <property type="entry name" value="POLY A POLYMERASE CID PAP -RELATED"/>
    <property type="match status" value="1"/>
</dbReference>
<keyword evidence="13" id="KW-1185">Reference proteome</keyword>
<feature type="compositionally biased region" description="Polar residues" evidence="9">
    <location>
        <begin position="789"/>
        <end position="812"/>
    </location>
</feature>
<evidence type="ECO:0000256" key="5">
    <source>
        <dbReference type="ARBA" id="ARBA00022679"/>
    </source>
</evidence>
<feature type="compositionally biased region" description="Polar residues" evidence="9">
    <location>
        <begin position="1083"/>
        <end position="1098"/>
    </location>
</feature>
<evidence type="ECO:0000256" key="8">
    <source>
        <dbReference type="SAM" id="Coils"/>
    </source>
</evidence>
<dbReference type="Pfam" id="PF22600">
    <property type="entry name" value="MTPAP-like_central"/>
    <property type="match status" value="1"/>
</dbReference>
<evidence type="ECO:0000256" key="9">
    <source>
        <dbReference type="SAM" id="MobiDB-lite"/>
    </source>
</evidence>
<dbReference type="GO" id="GO:0031123">
    <property type="term" value="P:RNA 3'-end processing"/>
    <property type="evidence" value="ECO:0007669"/>
    <property type="project" value="TreeGrafter"/>
</dbReference>
<evidence type="ECO:0000256" key="2">
    <source>
        <dbReference type="ARBA" id="ARBA00001946"/>
    </source>
</evidence>
<dbReference type="Gene3D" id="3.30.460.10">
    <property type="entry name" value="Beta Polymerase, domain 2"/>
    <property type="match status" value="1"/>
</dbReference>